<evidence type="ECO:0000313" key="11">
    <source>
        <dbReference type="Proteomes" id="UP000480275"/>
    </source>
</evidence>
<evidence type="ECO:0000256" key="3">
    <source>
        <dbReference type="ARBA" id="ARBA00013365"/>
    </source>
</evidence>
<dbReference type="InterPro" id="IPR029052">
    <property type="entry name" value="Metallo-depent_PP-like"/>
</dbReference>
<keyword evidence="7" id="KW-0255">Endonuclease</keyword>
<dbReference type="GO" id="GO:0004519">
    <property type="term" value="F:endonuclease activity"/>
    <property type="evidence" value="ECO:0007669"/>
    <property type="project" value="UniProtKB-KW"/>
</dbReference>
<organism evidence="10 11">
    <name type="scientific">Rhodocyclus tenuis</name>
    <name type="common">Rhodospirillum tenue</name>
    <dbReference type="NCBI Taxonomy" id="1066"/>
    <lineage>
        <taxon>Bacteria</taxon>
        <taxon>Pseudomonadati</taxon>
        <taxon>Pseudomonadota</taxon>
        <taxon>Betaproteobacteria</taxon>
        <taxon>Rhodocyclales</taxon>
        <taxon>Rhodocyclaceae</taxon>
        <taxon>Rhodocyclus</taxon>
    </lineage>
</organism>
<keyword evidence="5 7" id="KW-0378">Hydrolase</keyword>
<sequence>MKILHTADWHLGRYLHGLSLLDDQAYLLTQLVALARDEAVDLVVIAGDVYDRAQPPAEAVSLLDEVLAQLVMAAGIPVVVIAGNHDSAERIGFVGRICRERGLLLRGTLDDLSPLRLRDAHGEVEIWPVPYVEPVFARALAAADADPVRIDDHAAALALVLARVRTQMSSAARSVLVAHAFVAGASESESERALAVGGSGAVGADLFAGFDYVALGHLHRPQSAGAPQLRYAGSLLKYSFAEAAQEKSVSIVDLPADGVPQVRMVALTPRHDLRIVRGRFADLLQHPDPRGARDDYLCIELDDAEPVLDPMARLRTVYPNLLELRFASLGSGEGAARVAGDHRRQRPEDLFAAFYRDVFATELGDPARAVFADALRKVEAP</sequence>
<dbReference type="Gene3D" id="3.60.21.10">
    <property type="match status" value="1"/>
</dbReference>
<protein>
    <recommendedName>
        <fullName evidence="3 7">Nuclease SbcCD subunit D</fullName>
    </recommendedName>
</protein>
<evidence type="ECO:0000256" key="7">
    <source>
        <dbReference type="RuleBase" id="RU363069"/>
    </source>
</evidence>
<dbReference type="InterPro" id="IPR050535">
    <property type="entry name" value="DNA_Repair-Maintenance_Comp"/>
</dbReference>
<name>A0A6L5JYD8_RHOTE</name>
<gene>
    <name evidence="7 10" type="primary">sbcD</name>
    <name evidence="10" type="ORF">GHK24_11235</name>
</gene>
<dbReference type="InterPro" id="IPR004843">
    <property type="entry name" value="Calcineurin-like_PHP"/>
</dbReference>
<dbReference type="EMBL" id="WIXJ01000009">
    <property type="protein sequence ID" value="MQY52345.1"/>
    <property type="molecule type" value="Genomic_DNA"/>
</dbReference>
<evidence type="ECO:0000259" key="8">
    <source>
        <dbReference type="Pfam" id="PF00149"/>
    </source>
</evidence>
<keyword evidence="4 7" id="KW-0540">Nuclease</keyword>
<dbReference type="InterPro" id="IPR004593">
    <property type="entry name" value="SbcD"/>
</dbReference>
<dbReference type="InterPro" id="IPR041796">
    <property type="entry name" value="Mre11_N"/>
</dbReference>
<feature type="domain" description="Calcineurin-like phosphoesterase" evidence="8">
    <location>
        <begin position="1"/>
        <end position="220"/>
    </location>
</feature>
<comment type="function">
    <text evidence="7">SbcCD cleaves DNA hairpin structures. These structures can inhibit DNA replication and are intermediates in certain DNA recombination reactions. The complex acts as a 3'-&gt;5' double strand exonuclease that can open hairpins. It also has a 5' single-strand endonuclease activity.</text>
</comment>
<comment type="similarity">
    <text evidence="1 7">Belongs to the SbcD family.</text>
</comment>
<dbReference type="GO" id="GO:0006310">
    <property type="term" value="P:DNA recombination"/>
    <property type="evidence" value="ECO:0007669"/>
    <property type="project" value="UniProtKB-KW"/>
</dbReference>
<dbReference type="InterPro" id="IPR026843">
    <property type="entry name" value="SbcD_C"/>
</dbReference>
<dbReference type="Pfam" id="PF00149">
    <property type="entry name" value="Metallophos"/>
    <property type="match status" value="1"/>
</dbReference>
<dbReference type="PANTHER" id="PTHR30337:SF0">
    <property type="entry name" value="NUCLEASE SBCCD SUBUNIT D"/>
    <property type="match status" value="1"/>
</dbReference>
<comment type="subunit">
    <text evidence="2 7">Heterodimer of SbcC and SbcD.</text>
</comment>
<reference evidence="10 11" key="1">
    <citation type="submission" date="2019-10" db="EMBL/GenBank/DDBJ databases">
        <title>Whole-genome sequence of the purple nonsulfur photosynthetic bacterium Rhodocyclus tenuis.</title>
        <authorList>
            <person name="Kyndt J.A."/>
            <person name="Meyer T.E."/>
        </authorList>
    </citation>
    <scope>NUCLEOTIDE SEQUENCE [LARGE SCALE GENOMIC DNA]</scope>
    <source>
        <strain evidence="10 11">DSM 110</strain>
    </source>
</reference>
<evidence type="ECO:0000256" key="2">
    <source>
        <dbReference type="ARBA" id="ARBA00011322"/>
    </source>
</evidence>
<dbReference type="Pfam" id="PF12320">
    <property type="entry name" value="SbcD_C"/>
    <property type="match status" value="1"/>
</dbReference>
<dbReference type="Proteomes" id="UP000480275">
    <property type="component" value="Unassembled WGS sequence"/>
</dbReference>
<evidence type="ECO:0000256" key="1">
    <source>
        <dbReference type="ARBA" id="ARBA00010555"/>
    </source>
</evidence>
<feature type="domain" description="Nuclease SbcCD subunit D C-terminal" evidence="9">
    <location>
        <begin position="270"/>
        <end position="357"/>
    </location>
</feature>
<dbReference type="PANTHER" id="PTHR30337">
    <property type="entry name" value="COMPONENT OF ATP-DEPENDENT DSDNA EXONUCLEASE"/>
    <property type="match status" value="1"/>
</dbReference>
<accession>A0A6L5JYD8</accession>
<keyword evidence="7" id="KW-0235">DNA replication</keyword>
<evidence type="ECO:0000259" key="9">
    <source>
        <dbReference type="Pfam" id="PF12320"/>
    </source>
</evidence>
<dbReference type="SUPFAM" id="SSF56300">
    <property type="entry name" value="Metallo-dependent phosphatases"/>
    <property type="match status" value="1"/>
</dbReference>
<keyword evidence="6 7" id="KW-0269">Exonuclease</keyword>
<evidence type="ECO:0000256" key="4">
    <source>
        <dbReference type="ARBA" id="ARBA00022722"/>
    </source>
</evidence>
<dbReference type="GO" id="GO:0006260">
    <property type="term" value="P:DNA replication"/>
    <property type="evidence" value="ECO:0007669"/>
    <property type="project" value="UniProtKB-KW"/>
</dbReference>
<comment type="caution">
    <text evidence="10">The sequence shown here is derived from an EMBL/GenBank/DDBJ whole genome shotgun (WGS) entry which is preliminary data.</text>
</comment>
<keyword evidence="7" id="KW-0233">DNA recombination</keyword>
<dbReference type="AlphaFoldDB" id="A0A6L5JYD8"/>
<dbReference type="NCBIfam" id="TIGR00619">
    <property type="entry name" value="sbcd"/>
    <property type="match status" value="1"/>
</dbReference>
<dbReference type="GO" id="GO:0008408">
    <property type="term" value="F:3'-5' exonuclease activity"/>
    <property type="evidence" value="ECO:0007669"/>
    <property type="project" value="InterPro"/>
</dbReference>
<dbReference type="OrthoDB" id="9773856at2"/>
<evidence type="ECO:0000256" key="6">
    <source>
        <dbReference type="ARBA" id="ARBA00022839"/>
    </source>
</evidence>
<dbReference type="CDD" id="cd00840">
    <property type="entry name" value="MPP_Mre11_N"/>
    <property type="match status" value="1"/>
</dbReference>
<proteinExistence type="inferred from homology"/>
<evidence type="ECO:0000313" key="10">
    <source>
        <dbReference type="EMBL" id="MQY52345.1"/>
    </source>
</evidence>
<evidence type="ECO:0000256" key="5">
    <source>
        <dbReference type="ARBA" id="ARBA00022801"/>
    </source>
</evidence>